<organism evidence="1 2">
    <name type="scientific">Shimia aestuarii</name>
    <dbReference type="NCBI Taxonomy" id="254406"/>
    <lineage>
        <taxon>Bacteria</taxon>
        <taxon>Pseudomonadati</taxon>
        <taxon>Pseudomonadota</taxon>
        <taxon>Alphaproteobacteria</taxon>
        <taxon>Rhodobacterales</taxon>
        <taxon>Roseobacteraceae</taxon>
    </lineage>
</organism>
<dbReference type="STRING" id="254406.SAMN04488042_1261"/>
<accession>A0A1I4TY42</accession>
<feature type="non-terminal residue" evidence="1">
    <location>
        <position position="72"/>
    </location>
</feature>
<dbReference type="Proteomes" id="UP000199144">
    <property type="component" value="Unassembled WGS sequence"/>
</dbReference>
<reference evidence="1 2" key="1">
    <citation type="submission" date="2016-10" db="EMBL/GenBank/DDBJ databases">
        <authorList>
            <person name="de Groot N.N."/>
        </authorList>
    </citation>
    <scope>NUCLEOTIDE SEQUENCE [LARGE SCALE GENOMIC DNA]</scope>
    <source>
        <strain evidence="1 2">DSM 15283</strain>
    </source>
</reference>
<dbReference type="RefSeq" id="WP_207503044.1">
    <property type="nucleotide sequence ID" value="NZ_FOTQ01000026.1"/>
</dbReference>
<keyword evidence="2" id="KW-1185">Reference proteome</keyword>
<dbReference type="EMBL" id="FOTQ01000026">
    <property type="protein sequence ID" value="SFM81726.1"/>
    <property type="molecule type" value="Genomic_DNA"/>
</dbReference>
<proteinExistence type="predicted"/>
<evidence type="ECO:0000313" key="2">
    <source>
        <dbReference type="Proteomes" id="UP000199144"/>
    </source>
</evidence>
<dbReference type="AlphaFoldDB" id="A0A1I4TY42"/>
<sequence length="72" mass="8389">MSDQHFVFRDDCELWLQDIMNNHYEEALSRATSLLSQTSADENGCWVASSKTRPKIRYRGRQVSAARFVYCV</sequence>
<protein>
    <submittedName>
        <fullName evidence="1">Uncharacterized protein</fullName>
    </submittedName>
</protein>
<name>A0A1I4TY42_9RHOB</name>
<evidence type="ECO:0000313" key="1">
    <source>
        <dbReference type="EMBL" id="SFM81726.1"/>
    </source>
</evidence>
<gene>
    <name evidence="1" type="ORF">SAMN04488042_1261</name>
</gene>